<dbReference type="FunCoup" id="A0A3Q1IH64">
    <property type="interactions" value="2051"/>
</dbReference>
<dbReference type="AlphaFoldDB" id="A0A3Q1IH64"/>
<keyword evidence="5" id="KW-0378">Hydrolase</keyword>
<evidence type="ECO:0000256" key="4">
    <source>
        <dbReference type="ARBA" id="ARBA00022741"/>
    </source>
</evidence>
<dbReference type="PROSITE" id="PS51721">
    <property type="entry name" value="G_CP"/>
    <property type="match status" value="1"/>
</dbReference>
<dbReference type="Pfam" id="PF01926">
    <property type="entry name" value="MMR_HSR1"/>
    <property type="match status" value="1"/>
</dbReference>
<dbReference type="PANTHER" id="PTHR45709">
    <property type="entry name" value="LARGE SUBUNIT GTPASE 1 HOMOLOG-RELATED"/>
    <property type="match status" value="1"/>
</dbReference>
<reference evidence="12" key="3">
    <citation type="submission" date="2025-09" db="UniProtKB">
        <authorList>
            <consortium name="Ensembl"/>
        </authorList>
    </citation>
    <scope>IDENTIFICATION</scope>
</reference>
<evidence type="ECO:0000256" key="10">
    <source>
        <dbReference type="SAM" id="MobiDB-lite"/>
    </source>
</evidence>
<feature type="region of interest" description="Disordered" evidence="10">
    <location>
        <begin position="587"/>
        <end position="630"/>
    </location>
</feature>
<dbReference type="OrthoDB" id="61815at2759"/>
<keyword evidence="3" id="KW-0963">Cytoplasm</keyword>
<keyword evidence="13" id="KW-1185">Reference proteome</keyword>
<evidence type="ECO:0000313" key="13">
    <source>
        <dbReference type="Proteomes" id="UP000265040"/>
    </source>
</evidence>
<keyword evidence="4" id="KW-0547">Nucleotide-binding</keyword>
<dbReference type="CDD" id="cd01857">
    <property type="entry name" value="HSR1_MMR1"/>
    <property type="match status" value="1"/>
</dbReference>
<dbReference type="RefSeq" id="XP_026202266.1">
    <property type="nucleotide sequence ID" value="XM_026346481.1"/>
</dbReference>
<feature type="region of interest" description="Disordered" evidence="10">
    <location>
        <begin position="250"/>
        <end position="331"/>
    </location>
</feature>
<organism evidence="12 13">
    <name type="scientific">Anabas testudineus</name>
    <name type="common">Climbing perch</name>
    <name type="synonym">Anthias testudineus</name>
    <dbReference type="NCBI Taxonomy" id="64144"/>
    <lineage>
        <taxon>Eukaryota</taxon>
        <taxon>Metazoa</taxon>
        <taxon>Chordata</taxon>
        <taxon>Craniata</taxon>
        <taxon>Vertebrata</taxon>
        <taxon>Euteleostomi</taxon>
        <taxon>Actinopterygii</taxon>
        <taxon>Neopterygii</taxon>
        <taxon>Teleostei</taxon>
        <taxon>Neoteleostei</taxon>
        <taxon>Acanthomorphata</taxon>
        <taxon>Anabantaria</taxon>
        <taxon>Anabantiformes</taxon>
        <taxon>Anabantoidei</taxon>
        <taxon>Anabantidae</taxon>
        <taxon>Anabas</taxon>
    </lineage>
</organism>
<reference evidence="12" key="1">
    <citation type="submission" date="2021-04" db="EMBL/GenBank/DDBJ databases">
        <authorList>
            <consortium name="Wellcome Sanger Institute Data Sharing"/>
        </authorList>
    </citation>
    <scope>NUCLEOTIDE SEQUENCE [LARGE SCALE GENOMIC DNA]</scope>
</reference>
<dbReference type="PANTHER" id="PTHR45709:SF2">
    <property type="entry name" value="LARGE SUBUNIT GTPASE 1 HOMOLOG"/>
    <property type="match status" value="1"/>
</dbReference>
<feature type="compositionally biased region" description="Acidic residues" evidence="10">
    <location>
        <begin position="257"/>
        <end position="269"/>
    </location>
</feature>
<reference evidence="12" key="2">
    <citation type="submission" date="2025-08" db="UniProtKB">
        <authorList>
            <consortium name="Ensembl"/>
        </authorList>
    </citation>
    <scope>IDENTIFICATION</scope>
</reference>
<comment type="subcellular location">
    <subcellularLocation>
        <location evidence="2">Cytoplasm</location>
    </subcellularLocation>
    <subcellularLocation>
        <location evidence="1">Nucleus</location>
        <location evidence="1">Cajal body</location>
    </subcellularLocation>
</comment>
<dbReference type="InterPro" id="IPR027417">
    <property type="entry name" value="P-loop_NTPase"/>
</dbReference>
<evidence type="ECO:0000256" key="8">
    <source>
        <dbReference type="ARBA" id="ARBA00048548"/>
    </source>
</evidence>
<comment type="catalytic activity">
    <reaction evidence="8">
        <text>GTP + H2O = GDP + phosphate + H(+)</text>
        <dbReference type="Rhea" id="RHEA:19669"/>
        <dbReference type="ChEBI" id="CHEBI:15377"/>
        <dbReference type="ChEBI" id="CHEBI:15378"/>
        <dbReference type="ChEBI" id="CHEBI:37565"/>
        <dbReference type="ChEBI" id="CHEBI:43474"/>
        <dbReference type="ChEBI" id="CHEBI:58189"/>
    </reaction>
</comment>
<protein>
    <recommendedName>
        <fullName evidence="7">Large subunit GTPase 1 homolog</fullName>
    </recommendedName>
</protein>
<evidence type="ECO:0000256" key="2">
    <source>
        <dbReference type="ARBA" id="ARBA00004496"/>
    </source>
</evidence>
<evidence type="ECO:0000256" key="6">
    <source>
        <dbReference type="ARBA" id="ARBA00023134"/>
    </source>
</evidence>
<evidence type="ECO:0000256" key="7">
    <source>
        <dbReference type="ARBA" id="ARBA00040145"/>
    </source>
</evidence>
<dbReference type="InParanoid" id="A0A3Q1IH64"/>
<dbReference type="GeneID" id="113152945"/>
<dbReference type="InterPro" id="IPR006073">
    <property type="entry name" value="GTP-bd"/>
</dbReference>
<proteinExistence type="predicted"/>
<feature type="compositionally biased region" description="Low complexity" evidence="10">
    <location>
        <begin position="322"/>
        <end position="331"/>
    </location>
</feature>
<evidence type="ECO:0000313" key="12">
    <source>
        <dbReference type="Ensembl" id="ENSATEP00000016963.1"/>
    </source>
</evidence>
<sequence length="630" mass="71188">MGKKKAGGGGGLGRALIKERLQAGRGNKRGDSWLHTSELNDGYDWGRLNLQSVTEQSSMDDFLATAELAGTEFVAEKLNIRFVPAEARAGLLTTEEKSRLKKLHEENRHFLRIPRRPHWNEGTSTDALQQAEKDSFLEWRRELAQLEEEQKLILTPFERNLEFWRQLWRVMERSDIVVQIVDARNPLLFRCPDLEAYVKEVSEHKVNMLLVNKADLLTREQRRAWAKHFEKDGLRAVFWSALAESNRLDAEEKGMEVEDQEGGESDNDDVSQKGADGQGLKAEEEDEEGKGSAGEEEQQETITVNEEEWYTCSEDEDDEKSVGSSSKSSFHNSSRLLHKDELLDLFKAVHNGPRCKEGQLTVGLVGYPNVGKSSTINTILRNKKVSVSATPGHTKHFQTLYVEPGLCLCDCPGLVMPSFVSTKAEMICSGILPIDQMRDHVPAVSQVCQTIPRYVLEGTYGINIIRPREDEDPDRPPTSEELLMAYGYMRGFMTSHGQPDQARSARYILKDYVNGKLLYCHPPPHINAEDFQPQHSKFQEGDVDNCDLSTITNPQKIKRIENVVDKNFFHQENVRALSKGVQSVMGYKPGSGPVGPGKPESETVVGKPWKKHGNRNKKEKVRRLNKHLDA</sequence>
<dbReference type="InterPro" id="IPR030378">
    <property type="entry name" value="G_CP_dom"/>
</dbReference>
<evidence type="ECO:0000256" key="9">
    <source>
        <dbReference type="ARBA" id="ARBA00093349"/>
    </source>
</evidence>
<dbReference type="GO" id="GO:0003924">
    <property type="term" value="F:GTPase activity"/>
    <property type="evidence" value="ECO:0007669"/>
    <property type="project" value="InterPro"/>
</dbReference>
<evidence type="ECO:0000256" key="5">
    <source>
        <dbReference type="ARBA" id="ARBA00022801"/>
    </source>
</evidence>
<keyword evidence="6" id="KW-0342">GTP-binding</keyword>
<dbReference type="STRING" id="64144.ENSATEP00000016963"/>
<dbReference type="InterPro" id="IPR043358">
    <property type="entry name" value="GNL1-like"/>
</dbReference>
<dbReference type="PRINTS" id="PR00326">
    <property type="entry name" value="GTP1OBG"/>
</dbReference>
<dbReference type="GO" id="GO:0005829">
    <property type="term" value="C:cytosol"/>
    <property type="evidence" value="ECO:0007669"/>
    <property type="project" value="TreeGrafter"/>
</dbReference>
<accession>A0A3Q1IH64</accession>
<dbReference type="Gene3D" id="3.40.50.300">
    <property type="entry name" value="P-loop containing nucleotide triphosphate hydrolases"/>
    <property type="match status" value="1"/>
</dbReference>
<gene>
    <name evidence="12" type="primary">LSG1</name>
</gene>
<feature type="compositionally biased region" description="Acidic residues" evidence="10">
    <location>
        <begin position="283"/>
        <end position="319"/>
    </location>
</feature>
<feature type="compositionally biased region" description="Basic residues" evidence="10">
    <location>
        <begin position="608"/>
        <end position="630"/>
    </location>
</feature>
<dbReference type="Ensembl" id="ENSATET00000017249.3">
    <property type="protein sequence ID" value="ENSATEP00000016963.1"/>
    <property type="gene ID" value="ENSATEG00000011794.3"/>
</dbReference>
<evidence type="ECO:0000259" key="11">
    <source>
        <dbReference type="PROSITE" id="PS51721"/>
    </source>
</evidence>
<dbReference type="GO" id="GO:0000054">
    <property type="term" value="P:ribosomal subunit export from nucleus"/>
    <property type="evidence" value="ECO:0007669"/>
    <property type="project" value="TreeGrafter"/>
</dbReference>
<dbReference type="Proteomes" id="UP000265040">
    <property type="component" value="Chromosome 4"/>
</dbReference>
<feature type="domain" description="CP-type G" evidence="11">
    <location>
        <begin position="164"/>
        <end position="417"/>
    </location>
</feature>
<name>A0A3Q1IH64_ANATE</name>
<evidence type="ECO:0000256" key="3">
    <source>
        <dbReference type="ARBA" id="ARBA00022490"/>
    </source>
</evidence>
<dbReference type="GO" id="GO:0015030">
    <property type="term" value="C:Cajal body"/>
    <property type="evidence" value="ECO:0007669"/>
    <property type="project" value="UniProtKB-SubCell"/>
</dbReference>
<comment type="function">
    <text evidence="9">Functions as a GTPase. May act by mediating the release of NMD3 from the 60S ribosomal subunit after export into the cytoplasm during the 60S ribosomal subunit maturation.</text>
</comment>
<evidence type="ECO:0000256" key="1">
    <source>
        <dbReference type="ARBA" id="ARBA00004408"/>
    </source>
</evidence>
<dbReference type="GO" id="GO:0005525">
    <property type="term" value="F:GTP binding"/>
    <property type="evidence" value="ECO:0007669"/>
    <property type="project" value="UniProtKB-KW"/>
</dbReference>
<dbReference type="GeneTree" id="ENSGT00940000156442"/>
<dbReference type="SUPFAM" id="SSF52540">
    <property type="entry name" value="P-loop containing nucleoside triphosphate hydrolases"/>
    <property type="match status" value="1"/>
</dbReference>